<proteinExistence type="predicted"/>
<name>A0A5E4QRA8_9NEOP</name>
<dbReference type="Proteomes" id="UP000324832">
    <property type="component" value="Unassembled WGS sequence"/>
</dbReference>
<keyword evidence="2" id="KW-1185">Reference proteome</keyword>
<gene>
    <name evidence="1" type="ORF">LSINAPIS_LOCUS10657</name>
</gene>
<protein>
    <submittedName>
        <fullName evidence="1">Uncharacterized protein</fullName>
    </submittedName>
</protein>
<evidence type="ECO:0000313" key="2">
    <source>
        <dbReference type="Proteomes" id="UP000324832"/>
    </source>
</evidence>
<organism evidence="1 2">
    <name type="scientific">Leptidea sinapis</name>
    <dbReference type="NCBI Taxonomy" id="189913"/>
    <lineage>
        <taxon>Eukaryota</taxon>
        <taxon>Metazoa</taxon>
        <taxon>Ecdysozoa</taxon>
        <taxon>Arthropoda</taxon>
        <taxon>Hexapoda</taxon>
        <taxon>Insecta</taxon>
        <taxon>Pterygota</taxon>
        <taxon>Neoptera</taxon>
        <taxon>Endopterygota</taxon>
        <taxon>Lepidoptera</taxon>
        <taxon>Glossata</taxon>
        <taxon>Ditrysia</taxon>
        <taxon>Papilionoidea</taxon>
        <taxon>Pieridae</taxon>
        <taxon>Dismorphiinae</taxon>
        <taxon>Leptidea</taxon>
    </lineage>
</organism>
<reference evidence="1 2" key="1">
    <citation type="submission" date="2017-07" db="EMBL/GenBank/DDBJ databases">
        <authorList>
            <person name="Talla V."/>
            <person name="Backstrom N."/>
        </authorList>
    </citation>
    <scope>NUCLEOTIDE SEQUENCE [LARGE SCALE GENOMIC DNA]</scope>
</reference>
<dbReference type="AlphaFoldDB" id="A0A5E4QRA8"/>
<accession>A0A5E4QRA8</accession>
<evidence type="ECO:0000313" key="1">
    <source>
        <dbReference type="EMBL" id="VVC99891.1"/>
    </source>
</evidence>
<dbReference type="EMBL" id="FZQP02004389">
    <property type="protein sequence ID" value="VVC99891.1"/>
    <property type="molecule type" value="Genomic_DNA"/>
</dbReference>
<sequence length="69" mass="7657">MEDVAVNTSCDRDVATELTKYVGTLRRISLIAEDVQEDLLKKLEEIKAEQELGESSTSKNLSTSVKTII</sequence>